<evidence type="ECO:0000313" key="2">
    <source>
        <dbReference type="Proteomes" id="UP001596337"/>
    </source>
</evidence>
<proteinExistence type="predicted"/>
<sequence length="150" mass="15533">MVLRRIASEVGKGIFAGLGGTAAMTASSTAEMKLRGGQTSTTPAAALCTLLGVETLGETEKTRLTNLVHWGYGAGLGALRGLLAATGVRGAKAAALFFGLVWGGEQVMLPALKVSQPITEWSGEMVASDLAHHLVYVLGTNTSYEAIQRT</sequence>
<keyword evidence="2" id="KW-1185">Reference proteome</keyword>
<evidence type="ECO:0008006" key="3">
    <source>
        <dbReference type="Google" id="ProtNLM"/>
    </source>
</evidence>
<protein>
    <recommendedName>
        <fullName evidence="3">DUF1440 domain-containing protein</fullName>
    </recommendedName>
</protein>
<accession>A0ABW2C112</accession>
<organism evidence="1 2">
    <name type="scientific">Haloechinothrix salitolerans</name>
    <dbReference type="NCBI Taxonomy" id="926830"/>
    <lineage>
        <taxon>Bacteria</taxon>
        <taxon>Bacillati</taxon>
        <taxon>Actinomycetota</taxon>
        <taxon>Actinomycetes</taxon>
        <taxon>Pseudonocardiales</taxon>
        <taxon>Pseudonocardiaceae</taxon>
        <taxon>Haloechinothrix</taxon>
    </lineage>
</organism>
<dbReference type="Proteomes" id="UP001596337">
    <property type="component" value="Unassembled WGS sequence"/>
</dbReference>
<dbReference type="RefSeq" id="WP_345403224.1">
    <property type="nucleotide sequence ID" value="NZ_BAABLA010000113.1"/>
</dbReference>
<comment type="caution">
    <text evidence="1">The sequence shown here is derived from an EMBL/GenBank/DDBJ whole genome shotgun (WGS) entry which is preliminary data.</text>
</comment>
<gene>
    <name evidence="1" type="ORF">ACFQGD_17350</name>
</gene>
<evidence type="ECO:0000313" key="1">
    <source>
        <dbReference type="EMBL" id="MFC6868911.1"/>
    </source>
</evidence>
<dbReference type="EMBL" id="JBHSXX010000001">
    <property type="protein sequence ID" value="MFC6868911.1"/>
    <property type="molecule type" value="Genomic_DNA"/>
</dbReference>
<reference evidence="2" key="1">
    <citation type="journal article" date="2019" name="Int. J. Syst. Evol. Microbiol.">
        <title>The Global Catalogue of Microorganisms (GCM) 10K type strain sequencing project: providing services to taxonomists for standard genome sequencing and annotation.</title>
        <authorList>
            <consortium name="The Broad Institute Genomics Platform"/>
            <consortium name="The Broad Institute Genome Sequencing Center for Infectious Disease"/>
            <person name="Wu L."/>
            <person name="Ma J."/>
        </authorList>
    </citation>
    <scope>NUCLEOTIDE SEQUENCE [LARGE SCALE GENOMIC DNA]</scope>
    <source>
        <strain evidence="2">KCTC 32255</strain>
    </source>
</reference>
<name>A0ABW2C112_9PSEU</name>